<organism evidence="1 2">
    <name type="scientific">Crenothrix polyspora</name>
    <dbReference type="NCBI Taxonomy" id="360316"/>
    <lineage>
        <taxon>Bacteria</taxon>
        <taxon>Pseudomonadati</taxon>
        <taxon>Pseudomonadota</taxon>
        <taxon>Gammaproteobacteria</taxon>
        <taxon>Methylococcales</taxon>
        <taxon>Crenotrichaceae</taxon>
        <taxon>Crenothrix</taxon>
    </lineage>
</organism>
<name>A0A1R4H9H9_9GAMM</name>
<dbReference type="AlphaFoldDB" id="A0A1R4H9H9"/>
<sequence length="85" mass="8448">MTNNNISDFGAYGLGINGNGAAKLTSLILQGNTFTNTTTPGSQTVGLSLDDGLHALTSATCGGNIAGSGVTRSIINVPTGVTCNF</sequence>
<proteinExistence type="predicted"/>
<evidence type="ECO:0008006" key="3">
    <source>
        <dbReference type="Google" id="ProtNLM"/>
    </source>
</evidence>
<evidence type="ECO:0000313" key="1">
    <source>
        <dbReference type="EMBL" id="SJM92918.1"/>
    </source>
</evidence>
<accession>A0A1R4H9H9</accession>
<protein>
    <recommendedName>
        <fullName evidence="3">Right handed beta helix domain-containing protein</fullName>
    </recommendedName>
</protein>
<dbReference type="EMBL" id="FUKI01000110">
    <property type="protein sequence ID" value="SJM92918.1"/>
    <property type="molecule type" value="Genomic_DNA"/>
</dbReference>
<keyword evidence="2" id="KW-1185">Reference proteome</keyword>
<gene>
    <name evidence="1" type="ORF">CRENPOLYSF1_350022</name>
</gene>
<reference evidence="2" key="1">
    <citation type="submission" date="2017-02" db="EMBL/GenBank/DDBJ databases">
        <authorList>
            <person name="Daims H."/>
        </authorList>
    </citation>
    <scope>NUCLEOTIDE SEQUENCE [LARGE SCALE GENOMIC DNA]</scope>
</reference>
<dbReference type="Proteomes" id="UP000195667">
    <property type="component" value="Unassembled WGS sequence"/>
</dbReference>
<evidence type="ECO:0000313" key="2">
    <source>
        <dbReference type="Proteomes" id="UP000195667"/>
    </source>
</evidence>